<feature type="domain" description="DNA repair metallo-beta-lactamase" evidence="2">
    <location>
        <begin position="6"/>
        <end position="55"/>
    </location>
</feature>
<evidence type="ECO:0000256" key="1">
    <source>
        <dbReference type="SAM" id="MobiDB-lite"/>
    </source>
</evidence>
<sequence length="572" mass="63936">MSATKWKEYVADTHARLQKGEQVDTLLVALSRHSPLPELQRFVSLFKPKRVVPNTLDPALGNLDWACIPSMFSGCLADGSPDGETVRPSTNLDLFGIMREVDLAQDTALKNLEGEGALELATRWADSGKSRRKLEILYQYLHGEERKVVGDALVGDEESVASFQSQIQDRQVSDKPASHDGRQQHVSDMSFRGKATMSQTDRAMTRLLSQRAVVPMRLQPDSDEDTEDEDDHDAHERTARFLFLGLSPESSNKALTNSSPIQNTSDTLQPSTSPWLSPRRITQVGSLFGRAMEGNAPAIPTTQTKDRPIPSTTPSFSLNLGTSRLSVPPMVDSLPRTPTRPATVSTLQSPIHLNSSSTERTTSAKSGKRQRAEDDEDIPRPLQDDDSIQTRTETTMRPYRPEFTHGAPLAELQNMRPMDEASMPTPNSSSKRRKVQKCSEGNVVSRDLYHDLPQEHMDDERRRGLRAERRLKAYRLRQAWEEGAVTSPTIHLPRGPCKTNTMPVRRPSTDILYEESVPPQSSHPTILVHDYTLMDLDRARTLRKSFEAQYSEGKRPGLVVPLLACLSTESQE</sequence>
<feature type="compositionally biased region" description="Polar residues" evidence="1">
    <location>
        <begin position="310"/>
        <end position="325"/>
    </location>
</feature>
<feature type="region of interest" description="Disordered" evidence="1">
    <location>
        <begin position="215"/>
        <end position="234"/>
    </location>
</feature>
<dbReference type="InterPro" id="IPR011084">
    <property type="entry name" value="DRMBL"/>
</dbReference>
<gene>
    <name evidence="3" type="ORF">PHLCEN_2v13274</name>
</gene>
<feature type="compositionally biased region" description="Acidic residues" evidence="1">
    <location>
        <begin position="221"/>
        <end position="231"/>
    </location>
</feature>
<proteinExistence type="predicted"/>
<evidence type="ECO:0000259" key="2">
    <source>
        <dbReference type="Pfam" id="PF07522"/>
    </source>
</evidence>
<feature type="region of interest" description="Disordered" evidence="1">
    <location>
        <begin position="250"/>
        <end position="277"/>
    </location>
</feature>
<dbReference type="EMBL" id="MLYV02001309">
    <property type="protein sequence ID" value="PSR70833.1"/>
    <property type="molecule type" value="Genomic_DNA"/>
</dbReference>
<dbReference type="STRING" id="98765.A0A2R6NEQ0"/>
<dbReference type="Pfam" id="PF07522">
    <property type="entry name" value="DRMBL"/>
    <property type="match status" value="1"/>
</dbReference>
<organism evidence="3 4">
    <name type="scientific">Hermanssonia centrifuga</name>
    <dbReference type="NCBI Taxonomy" id="98765"/>
    <lineage>
        <taxon>Eukaryota</taxon>
        <taxon>Fungi</taxon>
        <taxon>Dikarya</taxon>
        <taxon>Basidiomycota</taxon>
        <taxon>Agaricomycotina</taxon>
        <taxon>Agaricomycetes</taxon>
        <taxon>Polyporales</taxon>
        <taxon>Meruliaceae</taxon>
        <taxon>Hermanssonia</taxon>
    </lineage>
</organism>
<comment type="caution">
    <text evidence="3">The sequence shown here is derived from an EMBL/GenBank/DDBJ whole genome shotgun (WGS) entry which is preliminary data.</text>
</comment>
<feature type="compositionally biased region" description="Polar residues" evidence="1">
    <location>
        <begin position="340"/>
        <end position="365"/>
    </location>
</feature>
<name>A0A2R6NEQ0_9APHY</name>
<feature type="region of interest" description="Disordered" evidence="1">
    <location>
        <begin position="162"/>
        <end position="187"/>
    </location>
</feature>
<evidence type="ECO:0000313" key="3">
    <source>
        <dbReference type="EMBL" id="PSR70833.1"/>
    </source>
</evidence>
<accession>A0A2R6NEQ0</accession>
<dbReference type="OrthoDB" id="5561659at2759"/>
<reference evidence="3 4" key="1">
    <citation type="submission" date="2018-02" db="EMBL/GenBank/DDBJ databases">
        <title>Genome sequence of the basidiomycete white-rot fungus Phlebia centrifuga.</title>
        <authorList>
            <person name="Granchi Z."/>
            <person name="Peng M."/>
            <person name="de Vries R.P."/>
            <person name="Hilden K."/>
            <person name="Makela M.R."/>
            <person name="Grigoriev I."/>
            <person name="Riley R."/>
        </authorList>
    </citation>
    <scope>NUCLEOTIDE SEQUENCE [LARGE SCALE GENOMIC DNA]</scope>
    <source>
        <strain evidence="3 4">FBCC195</strain>
    </source>
</reference>
<feature type="region of interest" description="Disordered" evidence="1">
    <location>
        <begin position="294"/>
        <end position="445"/>
    </location>
</feature>
<protein>
    <recommendedName>
        <fullName evidence="2">DNA repair metallo-beta-lactamase domain-containing protein</fullName>
    </recommendedName>
</protein>
<keyword evidence="4" id="KW-1185">Reference proteome</keyword>
<feature type="compositionally biased region" description="Basic and acidic residues" evidence="1">
    <location>
        <begin position="171"/>
        <end position="185"/>
    </location>
</feature>
<feature type="compositionally biased region" description="Polar residues" evidence="1">
    <location>
        <begin position="250"/>
        <end position="275"/>
    </location>
</feature>
<dbReference type="AlphaFoldDB" id="A0A2R6NEQ0"/>
<evidence type="ECO:0000313" key="4">
    <source>
        <dbReference type="Proteomes" id="UP000186601"/>
    </source>
</evidence>
<dbReference type="Proteomes" id="UP000186601">
    <property type="component" value="Unassembled WGS sequence"/>
</dbReference>